<proteinExistence type="predicted"/>
<name>A0ABQ4WUX5_9ASTR</name>
<dbReference type="EMBL" id="BQNB010008948">
    <property type="protein sequence ID" value="GJS56610.1"/>
    <property type="molecule type" value="Genomic_DNA"/>
</dbReference>
<keyword evidence="2" id="KW-0802">TPR repeat</keyword>
<dbReference type="SMART" id="SM00322">
    <property type="entry name" value="KH"/>
    <property type="match status" value="1"/>
</dbReference>
<dbReference type="PANTHER" id="PTHR10130:SF0">
    <property type="entry name" value="GH08708P"/>
    <property type="match status" value="1"/>
</dbReference>
<organism evidence="5 6">
    <name type="scientific">Tanacetum coccineum</name>
    <dbReference type="NCBI Taxonomy" id="301880"/>
    <lineage>
        <taxon>Eukaryota</taxon>
        <taxon>Viridiplantae</taxon>
        <taxon>Streptophyta</taxon>
        <taxon>Embryophyta</taxon>
        <taxon>Tracheophyta</taxon>
        <taxon>Spermatophyta</taxon>
        <taxon>Magnoliopsida</taxon>
        <taxon>eudicotyledons</taxon>
        <taxon>Gunneridae</taxon>
        <taxon>Pentapetalae</taxon>
        <taxon>asterids</taxon>
        <taxon>campanulids</taxon>
        <taxon>Asterales</taxon>
        <taxon>Asteraceae</taxon>
        <taxon>Asteroideae</taxon>
        <taxon>Anthemideae</taxon>
        <taxon>Anthemidinae</taxon>
        <taxon>Tanacetum</taxon>
    </lineage>
</organism>
<keyword evidence="3" id="KW-0694">RNA-binding</keyword>
<evidence type="ECO:0000256" key="3">
    <source>
        <dbReference type="PROSITE-ProRule" id="PRU00117"/>
    </source>
</evidence>
<dbReference type="InterPro" id="IPR004088">
    <property type="entry name" value="KH_dom_type_1"/>
</dbReference>
<evidence type="ECO:0000259" key="4">
    <source>
        <dbReference type="SMART" id="SM00322"/>
    </source>
</evidence>
<evidence type="ECO:0000256" key="2">
    <source>
        <dbReference type="ARBA" id="ARBA00022803"/>
    </source>
</evidence>
<dbReference type="Gene3D" id="3.30.1370.10">
    <property type="entry name" value="K Homology domain, type 1"/>
    <property type="match status" value="1"/>
</dbReference>
<evidence type="ECO:0000313" key="6">
    <source>
        <dbReference type="Proteomes" id="UP001151760"/>
    </source>
</evidence>
<dbReference type="Pfam" id="PF00013">
    <property type="entry name" value="KH_1"/>
    <property type="match status" value="1"/>
</dbReference>
<dbReference type="InterPro" id="IPR011990">
    <property type="entry name" value="TPR-like_helical_dom_sf"/>
</dbReference>
<feature type="domain" description="K Homology" evidence="4">
    <location>
        <begin position="4"/>
        <end position="77"/>
    </location>
</feature>
<reference evidence="5" key="1">
    <citation type="journal article" date="2022" name="Int. J. Mol. Sci.">
        <title>Draft Genome of Tanacetum Coccineum: Genomic Comparison of Closely Related Tanacetum-Family Plants.</title>
        <authorList>
            <person name="Yamashiro T."/>
            <person name="Shiraishi A."/>
            <person name="Nakayama K."/>
            <person name="Satake H."/>
        </authorList>
    </citation>
    <scope>NUCLEOTIDE SEQUENCE</scope>
</reference>
<dbReference type="InterPro" id="IPR004087">
    <property type="entry name" value="KH_dom"/>
</dbReference>
<dbReference type="InterPro" id="IPR024111">
    <property type="entry name" value="PEX5/PEX5L"/>
</dbReference>
<reference evidence="5" key="2">
    <citation type="submission" date="2022-01" db="EMBL/GenBank/DDBJ databases">
        <authorList>
            <person name="Yamashiro T."/>
            <person name="Shiraishi A."/>
            <person name="Satake H."/>
            <person name="Nakayama K."/>
        </authorList>
    </citation>
    <scope>NUCLEOTIDE SEQUENCE</scope>
</reference>
<dbReference type="PROSITE" id="PS50084">
    <property type="entry name" value="KH_TYPE_1"/>
    <property type="match status" value="1"/>
</dbReference>
<evidence type="ECO:0000313" key="5">
    <source>
        <dbReference type="EMBL" id="GJS56610.1"/>
    </source>
</evidence>
<comment type="caution">
    <text evidence="5">The sequence shown here is derived from an EMBL/GenBank/DDBJ whole genome shotgun (WGS) entry which is preliminary data.</text>
</comment>
<gene>
    <name evidence="5" type="ORF">Tco_0629972</name>
</gene>
<dbReference type="Proteomes" id="UP001151760">
    <property type="component" value="Unassembled WGS sequence"/>
</dbReference>
<evidence type="ECO:0000256" key="1">
    <source>
        <dbReference type="ARBA" id="ARBA00022737"/>
    </source>
</evidence>
<accession>A0ABQ4WUX5</accession>
<keyword evidence="1" id="KW-0677">Repeat</keyword>
<protein>
    <submittedName>
        <fullName evidence="5">Zinc finger CCCH domain-containing protein 14-like protein</fullName>
    </submittedName>
</protein>
<dbReference type="SUPFAM" id="SSF54791">
    <property type="entry name" value="Eukaryotic type KH-domain (KH-domain type I)"/>
    <property type="match status" value="1"/>
</dbReference>
<keyword evidence="6" id="KW-1185">Reference proteome</keyword>
<sequence>MESVENTYVLIIFAYESSLAGIVIGKGGVNSKQICRVTGVKLHVRDHETDPNQKNIELEGCFDQIKEAHSENNSPSKRHMLILAVGTFERAIRQSFLAEFIHSLCGCSTKGCKAFQPVTEYMMKLQGLIFTRNTNVTRIFQFDENIRGFIYEPFARLLDVNTPYQEHQVVGDEKVVIALIDVGSQPSFVSTVATSTSMMSASDSRKYGLQRADWMVYLTPEGNQEYTEMCFSTAKCEERAKSNSHKHTRTSYVGYQNCSTELERKLLERARTHVAMEQAEDVKLLGYTYTPDAVLDCVLIRSFPNFYILKLTPSTPAIFFVSVYEFFDLNPFVGHLDPVREGHELFRKGLLSEAVLALDAEVLRNPDNA</sequence>
<dbReference type="InterPro" id="IPR036612">
    <property type="entry name" value="KH_dom_type_1_sf"/>
</dbReference>
<dbReference type="Gene3D" id="1.25.40.10">
    <property type="entry name" value="Tetratricopeptide repeat domain"/>
    <property type="match status" value="1"/>
</dbReference>
<dbReference type="PANTHER" id="PTHR10130">
    <property type="entry name" value="PEROXISOMAL TARGETING SIGNAL 1 RECEPTOR PEX5"/>
    <property type="match status" value="1"/>
</dbReference>